<reference evidence="7 8" key="1">
    <citation type="submission" date="2019-10" db="EMBL/GenBank/DDBJ databases">
        <title>Whole genome shotgun sequence of Acrocarpospora macrocephala NBRC 16266.</title>
        <authorList>
            <person name="Ichikawa N."/>
            <person name="Kimura A."/>
            <person name="Kitahashi Y."/>
            <person name="Komaki H."/>
            <person name="Oguchi A."/>
        </authorList>
    </citation>
    <scope>NUCLEOTIDE SEQUENCE [LARGE SCALE GENOMIC DNA]</scope>
    <source>
        <strain evidence="7 8">NBRC 16266</strain>
    </source>
</reference>
<dbReference type="PANTHER" id="PTHR43107">
    <property type="entry name" value="LONG-CHAIN FATTY ACID TRANSPORT PROTEIN"/>
    <property type="match status" value="1"/>
</dbReference>
<dbReference type="GO" id="GO:0005524">
    <property type="term" value="F:ATP binding"/>
    <property type="evidence" value="ECO:0007669"/>
    <property type="project" value="UniProtKB-KW"/>
</dbReference>
<keyword evidence="3" id="KW-0547">Nucleotide-binding</keyword>
<keyword evidence="2 7" id="KW-0436">Ligase</keyword>
<dbReference type="GO" id="GO:0004467">
    <property type="term" value="F:long-chain fatty acid-CoA ligase activity"/>
    <property type="evidence" value="ECO:0007669"/>
    <property type="project" value="TreeGrafter"/>
</dbReference>
<feature type="domain" description="AMP-binding enzyme C-terminal" evidence="6">
    <location>
        <begin position="442"/>
        <end position="514"/>
    </location>
</feature>
<dbReference type="GO" id="GO:0005886">
    <property type="term" value="C:plasma membrane"/>
    <property type="evidence" value="ECO:0007669"/>
    <property type="project" value="TreeGrafter"/>
</dbReference>
<comment type="caution">
    <text evidence="7">The sequence shown here is derived from an EMBL/GenBank/DDBJ whole genome shotgun (WGS) entry which is preliminary data.</text>
</comment>
<evidence type="ECO:0000256" key="1">
    <source>
        <dbReference type="ARBA" id="ARBA00006432"/>
    </source>
</evidence>
<dbReference type="InterPro" id="IPR020845">
    <property type="entry name" value="AMP-binding_CS"/>
</dbReference>
<evidence type="ECO:0000313" key="8">
    <source>
        <dbReference type="Proteomes" id="UP000331127"/>
    </source>
</evidence>
<dbReference type="GO" id="GO:0005324">
    <property type="term" value="F:long-chain fatty acid transmembrane transporter activity"/>
    <property type="evidence" value="ECO:0007669"/>
    <property type="project" value="TreeGrafter"/>
</dbReference>
<gene>
    <name evidence="7" type="ORF">Amac_093700</name>
</gene>
<protein>
    <submittedName>
        <fullName evidence="7">ATP-dependent acyl-CoA ligase</fullName>
    </submittedName>
</protein>
<evidence type="ECO:0000259" key="5">
    <source>
        <dbReference type="Pfam" id="PF00501"/>
    </source>
</evidence>
<name>A0A5M3X575_9ACTN</name>
<dbReference type="OrthoDB" id="4363623at2"/>
<dbReference type="Pfam" id="PF00501">
    <property type="entry name" value="AMP-binding"/>
    <property type="match status" value="1"/>
</dbReference>
<dbReference type="Pfam" id="PF13193">
    <property type="entry name" value="AMP-binding_C"/>
    <property type="match status" value="1"/>
</dbReference>
<dbReference type="EMBL" id="BLAE01000083">
    <property type="protein sequence ID" value="GES15772.1"/>
    <property type="molecule type" value="Genomic_DNA"/>
</dbReference>
<dbReference type="InterPro" id="IPR045851">
    <property type="entry name" value="AMP-bd_C_sf"/>
</dbReference>
<comment type="similarity">
    <text evidence="1">Belongs to the ATP-dependent AMP-binding enzyme family.</text>
</comment>
<proteinExistence type="inferred from homology"/>
<dbReference type="GO" id="GO:0044539">
    <property type="term" value="P:long-chain fatty acid import into cell"/>
    <property type="evidence" value="ECO:0007669"/>
    <property type="project" value="TreeGrafter"/>
</dbReference>
<accession>A0A5M3X575</accession>
<dbReference type="InterPro" id="IPR000873">
    <property type="entry name" value="AMP-dep_synth/lig_dom"/>
</dbReference>
<evidence type="ECO:0000256" key="4">
    <source>
        <dbReference type="ARBA" id="ARBA00022840"/>
    </source>
</evidence>
<keyword evidence="8" id="KW-1185">Reference proteome</keyword>
<evidence type="ECO:0000259" key="6">
    <source>
        <dbReference type="Pfam" id="PF13193"/>
    </source>
</evidence>
<dbReference type="PROSITE" id="PS00455">
    <property type="entry name" value="AMP_BINDING"/>
    <property type="match status" value="1"/>
</dbReference>
<feature type="domain" description="AMP-dependent synthetase/ligase" evidence="5">
    <location>
        <begin position="24"/>
        <end position="390"/>
    </location>
</feature>
<evidence type="ECO:0000256" key="2">
    <source>
        <dbReference type="ARBA" id="ARBA00022598"/>
    </source>
</evidence>
<dbReference type="Gene3D" id="3.40.50.12780">
    <property type="entry name" value="N-terminal domain of ligase-like"/>
    <property type="match status" value="1"/>
</dbReference>
<dbReference type="SUPFAM" id="SSF56801">
    <property type="entry name" value="Acetyl-CoA synthetase-like"/>
    <property type="match status" value="1"/>
</dbReference>
<dbReference type="Gene3D" id="3.30.300.30">
    <property type="match status" value="1"/>
</dbReference>
<evidence type="ECO:0000313" key="7">
    <source>
        <dbReference type="EMBL" id="GES15772.1"/>
    </source>
</evidence>
<keyword evidence="4" id="KW-0067">ATP-binding</keyword>
<dbReference type="RefSeq" id="WP_155360867.1">
    <property type="nucleotide sequence ID" value="NZ_BAAAHL010000078.1"/>
</dbReference>
<dbReference type="InterPro" id="IPR042099">
    <property type="entry name" value="ANL_N_sf"/>
</dbReference>
<dbReference type="AlphaFoldDB" id="A0A5M3X575"/>
<dbReference type="PANTHER" id="PTHR43107:SF15">
    <property type="entry name" value="FATTY ACID TRANSPORT PROTEIN 3, ISOFORM A"/>
    <property type="match status" value="1"/>
</dbReference>
<dbReference type="InterPro" id="IPR025110">
    <property type="entry name" value="AMP-bd_C"/>
</dbReference>
<dbReference type="Proteomes" id="UP000331127">
    <property type="component" value="Unassembled WGS sequence"/>
</dbReference>
<evidence type="ECO:0000256" key="3">
    <source>
        <dbReference type="ARBA" id="ARBA00022741"/>
    </source>
</evidence>
<sequence>MAELSTPDLRRLVETDRDLRRLVEDRAERYTDRTFLRFGGSDLSYGEIDSLADRAAQGLIADGAGRGDAVAIMMRNSPDWLSAWFGAIKIGATIVPINVALRGDGLVHVLNDSRAAIVIVDADLLPQLQAVLAELPRVRRVVVRAAGGQTGHGTGHADIREFFDHPAVRPPALDLRTKDPATILYTSGTTGPAKGCLLPHGQYVAAAHQMAVNLEYDRSDTLYSCLPLFHINAQNYSVLSAWTTGATLALDATFTASGFWRRIIDTGATAFNIIGGIPQILWNQPPSELDRAHQARAAFGVPVPLEIWEQWEERFGVRIVYAYGMTENGLPTLFPYANTPAPAHLRGSGGQASASAEVAILDEDDRLVPAGTVGEIATRPKIAHTMMLEYFGNPAATVAAIRNSWFHTGDLGYLDEEGYLFYVDRKKDAMRRRGEMVSSWDVESVVRKHPSVADCAAYGVPSPLGEEEIMIAVVPEASGEFDPAALLEFCRERMALFQLPRYVRVVASLPRTQTERIEKYKLRAEGITADTWDATVSPSGR</sequence>
<organism evidence="7 8">
    <name type="scientific">Acrocarpospora macrocephala</name>
    <dbReference type="NCBI Taxonomy" id="150177"/>
    <lineage>
        <taxon>Bacteria</taxon>
        <taxon>Bacillati</taxon>
        <taxon>Actinomycetota</taxon>
        <taxon>Actinomycetes</taxon>
        <taxon>Streptosporangiales</taxon>
        <taxon>Streptosporangiaceae</taxon>
        <taxon>Acrocarpospora</taxon>
    </lineage>
</organism>